<dbReference type="GO" id="GO:0015086">
    <property type="term" value="F:cadmium ion transmembrane transporter activity"/>
    <property type="evidence" value="ECO:0007669"/>
    <property type="project" value="TreeGrafter"/>
</dbReference>
<dbReference type="GO" id="GO:0015293">
    <property type="term" value="F:symporter activity"/>
    <property type="evidence" value="ECO:0007669"/>
    <property type="project" value="UniProtKB-KW"/>
</dbReference>
<dbReference type="GO" id="GO:0034755">
    <property type="term" value="P:iron ion transmembrane transport"/>
    <property type="evidence" value="ECO:0007669"/>
    <property type="project" value="TreeGrafter"/>
</dbReference>
<keyword evidence="10" id="KW-1185">Reference proteome</keyword>
<organism evidence="9 10">
    <name type="scientific">Hephaestia caeni</name>
    <dbReference type="NCBI Taxonomy" id="645617"/>
    <lineage>
        <taxon>Bacteria</taxon>
        <taxon>Pseudomonadati</taxon>
        <taxon>Pseudomonadota</taxon>
        <taxon>Alphaproteobacteria</taxon>
        <taxon>Sphingomonadales</taxon>
        <taxon>Sphingomonadaceae</taxon>
        <taxon>Hephaestia</taxon>
    </lineage>
</organism>
<evidence type="ECO:0000256" key="8">
    <source>
        <dbReference type="SAM" id="Phobius"/>
    </source>
</evidence>
<keyword evidence="5 8" id="KW-1133">Transmembrane helix</keyword>
<feature type="transmembrane region" description="Helical" evidence="8">
    <location>
        <begin position="64"/>
        <end position="86"/>
    </location>
</feature>
<keyword evidence="4" id="KW-0769">Symport</keyword>
<proteinExistence type="predicted"/>
<comment type="subcellular location">
    <subcellularLocation>
        <location evidence="1">Membrane</location>
        <topology evidence="1">Multi-pass membrane protein</topology>
    </subcellularLocation>
</comment>
<feature type="transmembrane region" description="Helical" evidence="8">
    <location>
        <begin position="222"/>
        <end position="242"/>
    </location>
</feature>
<evidence type="ECO:0000256" key="4">
    <source>
        <dbReference type="ARBA" id="ARBA00022847"/>
    </source>
</evidence>
<evidence type="ECO:0000256" key="3">
    <source>
        <dbReference type="ARBA" id="ARBA00022692"/>
    </source>
</evidence>
<feature type="transmembrane region" description="Helical" evidence="8">
    <location>
        <begin position="384"/>
        <end position="409"/>
    </location>
</feature>
<dbReference type="AlphaFoldDB" id="A0A397PAX8"/>
<keyword evidence="6 8" id="KW-0472">Membrane</keyword>
<dbReference type="RefSeq" id="WP_170150876.1">
    <property type="nucleotide sequence ID" value="NZ_QXDC01000002.1"/>
</dbReference>
<accession>A0A397PAX8</accession>
<comment type="caution">
    <text evidence="9">The sequence shown here is derived from an EMBL/GenBank/DDBJ whole genome shotgun (WGS) entry which is preliminary data.</text>
</comment>
<evidence type="ECO:0000313" key="10">
    <source>
        <dbReference type="Proteomes" id="UP000266568"/>
    </source>
</evidence>
<dbReference type="Proteomes" id="UP000266568">
    <property type="component" value="Unassembled WGS sequence"/>
</dbReference>
<sequence length="459" mass="49789">MKPAADALMPPGAGPADRPEAGLSQAPPTGLRGYLRGMGPGLVLAMTFLGTGDLVSSSVSGANYGYALMWTLIIALAARYFMISAIAKYKLQNRFGDHSLLAGYQRVWSGFPMFFAVTMLFYGMIVQAAFLRAGTVGLFELFGRHGGEWGHFFWGVPIVALTAVVLTRGSAFRFLEWSAKVASIVIVGSFLYALIRIGHIDWGALLRGLTFDVPADNGPFDALFIAVATIGTIGGSAANLLYPYFMAERGWTGPEHRKIQNFDLLSGILPLLLINILIWIVAVETIRGTGFTVSNEEGLARMMTLAVGPIGPTLLWIVFGLKAFTSFPAQAHGFAKLMFDGLHRGTARGSRHEKVTDDRWFNRAMIVFFIIVPLAITLPGAPDLVHLSIFGTSVVTALTLPPILLGILLMTSSKRFMLPQYVNRWWETLILVIISAVGIWSLYAILTNLTDAIARASAG</sequence>
<dbReference type="EMBL" id="QXDC01000002">
    <property type="protein sequence ID" value="RIA45543.1"/>
    <property type="molecule type" value="Genomic_DNA"/>
</dbReference>
<dbReference type="InterPro" id="IPR001046">
    <property type="entry name" value="NRAMP_fam"/>
</dbReference>
<feature type="transmembrane region" description="Helical" evidence="8">
    <location>
        <begin position="33"/>
        <end position="52"/>
    </location>
</feature>
<evidence type="ECO:0000256" key="5">
    <source>
        <dbReference type="ARBA" id="ARBA00022989"/>
    </source>
</evidence>
<keyword evidence="2" id="KW-0813">Transport</keyword>
<evidence type="ECO:0000256" key="1">
    <source>
        <dbReference type="ARBA" id="ARBA00004141"/>
    </source>
</evidence>
<dbReference type="Pfam" id="PF01566">
    <property type="entry name" value="Nramp"/>
    <property type="match status" value="1"/>
</dbReference>
<gene>
    <name evidence="9" type="ORF">DFR49_0063</name>
</gene>
<evidence type="ECO:0000256" key="2">
    <source>
        <dbReference type="ARBA" id="ARBA00022448"/>
    </source>
</evidence>
<name>A0A397PAX8_9SPHN</name>
<evidence type="ECO:0000256" key="7">
    <source>
        <dbReference type="SAM" id="MobiDB-lite"/>
    </source>
</evidence>
<dbReference type="PANTHER" id="PTHR11706:SF33">
    <property type="entry name" value="NATURAL RESISTANCE-ASSOCIATED MACROPHAGE PROTEIN 2"/>
    <property type="match status" value="1"/>
</dbReference>
<dbReference type="GO" id="GO:0005886">
    <property type="term" value="C:plasma membrane"/>
    <property type="evidence" value="ECO:0007669"/>
    <property type="project" value="TreeGrafter"/>
</dbReference>
<dbReference type="GO" id="GO:0005384">
    <property type="term" value="F:manganese ion transmembrane transporter activity"/>
    <property type="evidence" value="ECO:0007669"/>
    <property type="project" value="TreeGrafter"/>
</dbReference>
<feature type="transmembrane region" description="Helical" evidence="8">
    <location>
        <begin position="151"/>
        <end position="169"/>
    </location>
</feature>
<evidence type="ECO:0000256" key="6">
    <source>
        <dbReference type="ARBA" id="ARBA00023136"/>
    </source>
</evidence>
<evidence type="ECO:0000313" key="9">
    <source>
        <dbReference type="EMBL" id="RIA45543.1"/>
    </source>
</evidence>
<protein>
    <submittedName>
        <fullName evidence="9">Mn2+/Fe2+ NRAMP family transporter</fullName>
    </submittedName>
</protein>
<keyword evidence="3 8" id="KW-0812">Transmembrane</keyword>
<reference evidence="9 10" key="1">
    <citation type="submission" date="2018-08" db="EMBL/GenBank/DDBJ databases">
        <title>Genomic Encyclopedia of Type Strains, Phase IV (KMG-IV): sequencing the most valuable type-strain genomes for metagenomic binning, comparative biology and taxonomic classification.</title>
        <authorList>
            <person name="Goeker M."/>
        </authorList>
    </citation>
    <scope>NUCLEOTIDE SEQUENCE [LARGE SCALE GENOMIC DNA]</scope>
    <source>
        <strain evidence="9 10">DSM 25527</strain>
    </source>
</reference>
<feature type="transmembrane region" description="Helical" evidence="8">
    <location>
        <begin position="107"/>
        <end position="131"/>
    </location>
</feature>
<feature type="transmembrane region" description="Helical" evidence="8">
    <location>
        <begin position="302"/>
        <end position="321"/>
    </location>
</feature>
<feature type="transmembrane region" description="Helical" evidence="8">
    <location>
        <begin position="360"/>
        <end position="378"/>
    </location>
</feature>
<feature type="transmembrane region" description="Helical" evidence="8">
    <location>
        <begin position="262"/>
        <end position="282"/>
    </location>
</feature>
<feature type="transmembrane region" description="Helical" evidence="8">
    <location>
        <begin position="181"/>
        <end position="202"/>
    </location>
</feature>
<dbReference type="NCBIfam" id="NF037982">
    <property type="entry name" value="Nramp_1"/>
    <property type="match status" value="1"/>
</dbReference>
<feature type="transmembrane region" description="Helical" evidence="8">
    <location>
        <begin position="429"/>
        <end position="446"/>
    </location>
</feature>
<feature type="region of interest" description="Disordered" evidence="7">
    <location>
        <begin position="1"/>
        <end position="22"/>
    </location>
</feature>
<dbReference type="PANTHER" id="PTHR11706">
    <property type="entry name" value="SOLUTE CARRIER PROTEIN FAMILY 11 MEMBER"/>
    <property type="match status" value="1"/>
</dbReference>